<dbReference type="EMBL" id="JBBPBM010000004">
    <property type="protein sequence ID" value="KAK8589774.1"/>
    <property type="molecule type" value="Genomic_DNA"/>
</dbReference>
<feature type="region of interest" description="Disordered" evidence="1">
    <location>
        <begin position="128"/>
        <end position="168"/>
    </location>
</feature>
<keyword evidence="4" id="KW-1185">Reference proteome</keyword>
<evidence type="ECO:0000256" key="1">
    <source>
        <dbReference type="SAM" id="MobiDB-lite"/>
    </source>
</evidence>
<sequence>MNRTLIERVRCLLPDAKLPRSFWVEVLNIVEHVINLSPSVPLRCDVLDKVWIGKNVSYDHLRVLDCKALVHVPKDERSKLDAKTHQCIFIGYGLNGEFGYRLYDLVQKKLVRSRDVVFIEDQTIDDIDKTKKKDSPDSGDLTDVNLTPLDPSPNPIQDDVHGDVNDDQ</sequence>
<evidence type="ECO:0000313" key="3">
    <source>
        <dbReference type="EMBL" id="KAK8589774.1"/>
    </source>
</evidence>
<dbReference type="Pfam" id="PF25597">
    <property type="entry name" value="SH3_retrovirus"/>
    <property type="match status" value="1"/>
</dbReference>
<dbReference type="InterPro" id="IPR039537">
    <property type="entry name" value="Retrotran_Ty1/copia-like"/>
</dbReference>
<gene>
    <name evidence="3" type="ORF">V6N12_024165</name>
</gene>
<evidence type="ECO:0000259" key="2">
    <source>
        <dbReference type="Pfam" id="PF25597"/>
    </source>
</evidence>
<comment type="caution">
    <text evidence="3">The sequence shown here is derived from an EMBL/GenBank/DDBJ whole genome shotgun (WGS) entry which is preliminary data.</text>
</comment>
<feature type="compositionally biased region" description="Basic and acidic residues" evidence="1">
    <location>
        <begin position="158"/>
        <end position="168"/>
    </location>
</feature>
<organism evidence="3 4">
    <name type="scientific">Hibiscus sabdariffa</name>
    <name type="common">roselle</name>
    <dbReference type="NCBI Taxonomy" id="183260"/>
    <lineage>
        <taxon>Eukaryota</taxon>
        <taxon>Viridiplantae</taxon>
        <taxon>Streptophyta</taxon>
        <taxon>Embryophyta</taxon>
        <taxon>Tracheophyta</taxon>
        <taxon>Spermatophyta</taxon>
        <taxon>Magnoliopsida</taxon>
        <taxon>eudicotyledons</taxon>
        <taxon>Gunneridae</taxon>
        <taxon>Pentapetalae</taxon>
        <taxon>rosids</taxon>
        <taxon>malvids</taxon>
        <taxon>Malvales</taxon>
        <taxon>Malvaceae</taxon>
        <taxon>Malvoideae</taxon>
        <taxon>Hibiscus</taxon>
    </lineage>
</organism>
<dbReference type="PANTHER" id="PTHR42648:SF28">
    <property type="entry name" value="TRANSPOSON-ENCODED PROTEIN WITH RIBONUCLEASE H-LIKE AND RETROVIRUS ZINC FINGER-LIKE DOMAINS"/>
    <property type="match status" value="1"/>
</dbReference>
<accession>A0ABR2FZS9</accession>
<name>A0ABR2FZS9_9ROSI</name>
<dbReference type="InterPro" id="IPR057670">
    <property type="entry name" value="SH3_retrovirus"/>
</dbReference>
<proteinExistence type="predicted"/>
<evidence type="ECO:0000313" key="4">
    <source>
        <dbReference type="Proteomes" id="UP001472677"/>
    </source>
</evidence>
<dbReference type="Proteomes" id="UP001472677">
    <property type="component" value="Unassembled WGS sequence"/>
</dbReference>
<reference evidence="3 4" key="1">
    <citation type="journal article" date="2024" name="G3 (Bethesda)">
        <title>Genome assembly of Hibiscus sabdariffa L. provides insights into metabolisms of medicinal natural products.</title>
        <authorList>
            <person name="Kim T."/>
        </authorList>
    </citation>
    <scope>NUCLEOTIDE SEQUENCE [LARGE SCALE GENOMIC DNA]</scope>
    <source>
        <strain evidence="3">TK-2024</strain>
        <tissue evidence="3">Old leaves</tissue>
    </source>
</reference>
<dbReference type="PANTHER" id="PTHR42648">
    <property type="entry name" value="TRANSPOSASE, PUTATIVE-RELATED"/>
    <property type="match status" value="1"/>
</dbReference>
<feature type="domain" description="Retroviral polymerase SH3-like" evidence="2">
    <location>
        <begin position="66"/>
        <end position="129"/>
    </location>
</feature>
<protein>
    <recommendedName>
        <fullName evidence="2">Retroviral polymerase SH3-like domain-containing protein</fullName>
    </recommendedName>
</protein>